<feature type="non-terminal residue" evidence="1">
    <location>
        <position position="1"/>
    </location>
</feature>
<dbReference type="GeneID" id="25321395"/>
<dbReference type="RefSeq" id="XP_013323533.1">
    <property type="nucleotide sequence ID" value="XM_013468079.1"/>
</dbReference>
<name>A0A0F4YG51_RASE3</name>
<keyword evidence="2" id="KW-1185">Reference proteome</keyword>
<dbReference type="Proteomes" id="UP000053958">
    <property type="component" value="Unassembled WGS sequence"/>
</dbReference>
<gene>
    <name evidence="1" type="ORF">T310_9460</name>
</gene>
<sequence>GDEVHRGLRNNRDDFIIREYHHSDDIFDKELPGIVNAIYGLKFSKENIMGTLMFSLLIINLIKLRGTQDVGETLLSHRDLKGWVPRTILSIIIGSTIENRAKRMDSFD</sequence>
<organism evidence="1 2">
    <name type="scientific">Rasamsonia emersonii (strain ATCC 16479 / CBS 393.64 / IMI 116815)</name>
    <dbReference type="NCBI Taxonomy" id="1408163"/>
    <lineage>
        <taxon>Eukaryota</taxon>
        <taxon>Fungi</taxon>
        <taxon>Dikarya</taxon>
        <taxon>Ascomycota</taxon>
        <taxon>Pezizomycotina</taxon>
        <taxon>Eurotiomycetes</taxon>
        <taxon>Eurotiomycetidae</taxon>
        <taxon>Eurotiales</taxon>
        <taxon>Trichocomaceae</taxon>
        <taxon>Rasamsonia</taxon>
    </lineage>
</organism>
<reference evidence="1 2" key="1">
    <citation type="submission" date="2015-04" db="EMBL/GenBank/DDBJ databases">
        <authorList>
            <person name="Heijne W.H."/>
            <person name="Fedorova N.D."/>
            <person name="Nierman W.C."/>
            <person name="Vollebregt A.W."/>
            <person name="Zhao Z."/>
            <person name="Wu L."/>
            <person name="Kumar M."/>
            <person name="Stam H."/>
            <person name="van den Berg M.A."/>
            <person name="Pel H.J."/>
        </authorList>
    </citation>
    <scope>NUCLEOTIDE SEQUENCE [LARGE SCALE GENOMIC DNA]</scope>
    <source>
        <strain evidence="1 2">CBS 393.64</strain>
    </source>
</reference>
<evidence type="ECO:0000313" key="2">
    <source>
        <dbReference type="Proteomes" id="UP000053958"/>
    </source>
</evidence>
<proteinExistence type="predicted"/>
<evidence type="ECO:0000313" key="1">
    <source>
        <dbReference type="EMBL" id="KKA16921.1"/>
    </source>
</evidence>
<comment type="caution">
    <text evidence="1">The sequence shown here is derived from an EMBL/GenBank/DDBJ whole genome shotgun (WGS) entry which is preliminary data.</text>
</comment>
<accession>A0A0F4YG51</accession>
<protein>
    <submittedName>
        <fullName evidence="1">Uncharacterized protein</fullName>
    </submittedName>
</protein>
<dbReference type="EMBL" id="LASV01000729">
    <property type="protein sequence ID" value="KKA16921.1"/>
    <property type="molecule type" value="Genomic_DNA"/>
</dbReference>
<dbReference type="AlphaFoldDB" id="A0A0F4YG51"/>